<feature type="zinc finger region" description="C3H1-type" evidence="2">
    <location>
        <begin position="1407"/>
        <end position="1434"/>
    </location>
</feature>
<dbReference type="PANTHER" id="PTHR46557">
    <property type="entry name" value="SERINE/THREONINE-PROTEIN PHOSPHATASE 1 REGULATORY SUBUNIT 10-RELATED"/>
    <property type="match status" value="1"/>
</dbReference>
<feature type="region of interest" description="Disordered" evidence="3">
    <location>
        <begin position="328"/>
        <end position="349"/>
    </location>
</feature>
<feature type="compositionally biased region" description="Basic residues" evidence="3">
    <location>
        <begin position="1549"/>
        <end position="1564"/>
    </location>
</feature>
<feature type="compositionally biased region" description="Polar residues" evidence="3">
    <location>
        <begin position="1"/>
        <end position="13"/>
    </location>
</feature>
<keyword evidence="2" id="KW-0479">Metal-binding</keyword>
<keyword evidence="2" id="KW-0862">Zinc</keyword>
<feature type="compositionally biased region" description="Low complexity" evidence="3">
    <location>
        <begin position="777"/>
        <end position="789"/>
    </location>
</feature>
<feature type="compositionally biased region" description="Low complexity" evidence="3">
    <location>
        <begin position="1011"/>
        <end position="1020"/>
    </location>
</feature>
<evidence type="ECO:0000256" key="1">
    <source>
        <dbReference type="PROSITE-ProRule" id="PRU00649"/>
    </source>
</evidence>
<dbReference type="InterPro" id="IPR017923">
    <property type="entry name" value="TFIIS_N"/>
</dbReference>
<feature type="compositionally biased region" description="Polar residues" evidence="3">
    <location>
        <begin position="412"/>
        <end position="423"/>
    </location>
</feature>
<proteinExistence type="predicted"/>
<evidence type="ECO:0000256" key="3">
    <source>
        <dbReference type="SAM" id="MobiDB-lite"/>
    </source>
</evidence>
<feature type="compositionally biased region" description="Basic residues" evidence="3">
    <location>
        <begin position="762"/>
        <end position="771"/>
    </location>
</feature>
<feature type="compositionally biased region" description="Low complexity" evidence="3">
    <location>
        <begin position="1210"/>
        <end position="1225"/>
    </location>
</feature>
<comment type="subcellular location">
    <subcellularLocation>
        <location evidence="1">Nucleus</location>
    </subcellularLocation>
</comment>
<keyword evidence="2" id="KW-0863">Zinc-finger</keyword>
<feature type="compositionally biased region" description="Basic and acidic residues" evidence="3">
    <location>
        <begin position="599"/>
        <end position="610"/>
    </location>
</feature>
<feature type="compositionally biased region" description="Polar residues" evidence="3">
    <location>
        <begin position="462"/>
        <end position="475"/>
    </location>
</feature>
<keyword evidence="1" id="KW-0539">Nucleus</keyword>
<feature type="compositionally biased region" description="Gly residues" evidence="3">
    <location>
        <begin position="1458"/>
        <end position="1470"/>
    </location>
</feature>
<feature type="region of interest" description="Disordered" evidence="3">
    <location>
        <begin position="591"/>
        <end position="694"/>
    </location>
</feature>
<accession>A0AAD4NAP7</accession>
<protein>
    <submittedName>
        <fullName evidence="6">TFIIS helical bundle-like domain-containing protein</fullName>
    </submittedName>
</protein>
<feature type="compositionally biased region" description="Pro residues" evidence="3">
    <location>
        <begin position="1317"/>
        <end position="1328"/>
    </location>
</feature>
<evidence type="ECO:0000313" key="7">
    <source>
        <dbReference type="Proteomes" id="UP001201812"/>
    </source>
</evidence>
<dbReference type="GO" id="GO:0000785">
    <property type="term" value="C:chromatin"/>
    <property type="evidence" value="ECO:0007669"/>
    <property type="project" value="TreeGrafter"/>
</dbReference>
<dbReference type="PANTHER" id="PTHR46557:SF1">
    <property type="entry name" value="SERINE_THREONINE-PROTEIN PHOSPHATASE 1 REGULATORY SUBUNIT 10"/>
    <property type="match status" value="1"/>
</dbReference>
<dbReference type="GO" id="GO:0005634">
    <property type="term" value="C:nucleus"/>
    <property type="evidence" value="ECO:0007669"/>
    <property type="project" value="UniProtKB-SubCell"/>
</dbReference>
<feature type="compositionally biased region" description="Acidic residues" evidence="3">
    <location>
        <begin position="357"/>
        <end position="368"/>
    </location>
</feature>
<feature type="compositionally biased region" description="Low complexity" evidence="3">
    <location>
        <begin position="1703"/>
        <end position="1727"/>
    </location>
</feature>
<feature type="region of interest" description="Disordered" evidence="3">
    <location>
        <begin position="1492"/>
        <end position="1727"/>
    </location>
</feature>
<feature type="region of interest" description="Disordered" evidence="3">
    <location>
        <begin position="394"/>
        <end position="511"/>
    </location>
</feature>
<feature type="compositionally biased region" description="Basic residues" evidence="3">
    <location>
        <begin position="1595"/>
        <end position="1613"/>
    </location>
</feature>
<feature type="region of interest" description="Disordered" evidence="3">
    <location>
        <begin position="1058"/>
        <end position="1185"/>
    </location>
</feature>
<feature type="compositionally biased region" description="Polar residues" evidence="3">
    <location>
        <begin position="328"/>
        <end position="339"/>
    </location>
</feature>
<feature type="compositionally biased region" description="Basic residues" evidence="3">
    <location>
        <begin position="1579"/>
        <end position="1588"/>
    </location>
</feature>
<dbReference type="PROSITE" id="PS51319">
    <property type="entry name" value="TFIIS_N"/>
    <property type="match status" value="1"/>
</dbReference>
<dbReference type="GO" id="GO:0072357">
    <property type="term" value="C:PTW/PP1 phosphatase complex"/>
    <property type="evidence" value="ECO:0007669"/>
    <property type="project" value="TreeGrafter"/>
</dbReference>
<dbReference type="GO" id="GO:0008270">
    <property type="term" value="F:zinc ion binding"/>
    <property type="evidence" value="ECO:0007669"/>
    <property type="project" value="UniProtKB-KW"/>
</dbReference>
<dbReference type="InterPro" id="IPR000571">
    <property type="entry name" value="Znf_CCCH"/>
</dbReference>
<feature type="compositionally biased region" description="Basic and acidic residues" evidence="3">
    <location>
        <begin position="31"/>
        <end position="41"/>
    </location>
</feature>
<feature type="compositionally biased region" description="Polar residues" evidence="3">
    <location>
        <begin position="437"/>
        <end position="453"/>
    </location>
</feature>
<dbReference type="PROSITE" id="PS50103">
    <property type="entry name" value="ZF_C3H1"/>
    <property type="match status" value="1"/>
</dbReference>
<evidence type="ECO:0000256" key="2">
    <source>
        <dbReference type="PROSITE-ProRule" id="PRU00723"/>
    </source>
</evidence>
<feature type="region of interest" description="Disordered" evidence="3">
    <location>
        <begin position="1449"/>
        <end position="1470"/>
    </location>
</feature>
<reference evidence="6" key="1">
    <citation type="submission" date="2022-01" db="EMBL/GenBank/DDBJ databases">
        <title>Genome Sequence Resource for Two Populations of Ditylenchus destructor, the Migratory Endoparasitic Phytonematode.</title>
        <authorList>
            <person name="Zhang H."/>
            <person name="Lin R."/>
            <person name="Xie B."/>
        </authorList>
    </citation>
    <scope>NUCLEOTIDE SEQUENCE</scope>
    <source>
        <strain evidence="6">BazhouSP</strain>
    </source>
</reference>
<feature type="compositionally biased region" description="Low complexity" evidence="3">
    <location>
        <begin position="399"/>
        <end position="411"/>
    </location>
</feature>
<feature type="compositionally biased region" description="Basic and acidic residues" evidence="3">
    <location>
        <begin position="1058"/>
        <end position="1072"/>
    </location>
</feature>
<feature type="region of interest" description="Disordered" evidence="3">
    <location>
        <begin position="756"/>
        <end position="825"/>
    </location>
</feature>
<gene>
    <name evidence="6" type="ORF">DdX_03637</name>
</gene>
<name>A0AAD4NAP7_9BILA</name>
<feature type="compositionally biased region" description="Polar residues" evidence="3">
    <location>
        <begin position="1358"/>
        <end position="1386"/>
    </location>
</feature>
<feature type="compositionally biased region" description="Basic and acidic residues" evidence="3">
    <location>
        <begin position="1565"/>
        <end position="1577"/>
    </location>
</feature>
<feature type="region of interest" description="Disordered" evidence="3">
    <location>
        <begin position="1298"/>
        <end position="1394"/>
    </location>
</feature>
<feature type="region of interest" description="Disordered" evidence="3">
    <location>
        <begin position="1202"/>
        <end position="1251"/>
    </location>
</feature>
<evidence type="ECO:0000259" key="5">
    <source>
        <dbReference type="PROSITE" id="PS51319"/>
    </source>
</evidence>
<feature type="domain" description="TFIIS N-terminal" evidence="5">
    <location>
        <begin position="515"/>
        <end position="589"/>
    </location>
</feature>
<sequence length="1727" mass="188289">MASSTSNSEQGLPSSILEGEEEVNDYDEDEGHNMEHHDDHQTTSAQQHYSNVQPMMHHHASGYMQTHPQGQYAGQQHFYVQQQNLSVGHAESGGQAVMLGSGVPVSCRLPITSASPMVQPQQIHHPQQQNQQQFMLPPGQTNTMSNTGSSNNGNYPMAGYTHGMEQQQQNQNAVYYVQQQPHRNVQYTPYQQPQQAMQYHSQGQQHHQSGYGSNSMPQYMNSTPSTHVQHQQNQQGNAGMLQYQNPQHQRHYLPTVGSNCTVMTSDISSPTTSAINSQDVYDFNAMDTEEVVSGVEEYRIGHYMPQEVPPQVTHQQQPTYTVRVIHANSQQRPTTSSSEAPYVQQAPLPRRMAVPQFEEEEEEEDEEICIQQNQPQIQQQQQFQQQPIRQVSVTGGSVGQSMPVSVQSQQPIQNKEGQNQSDGSGEMQAVKPRQSRKQQLPNTCIASSSSLTVTMGGKPINLASSAAPTKQSKPAKTSKDQKTTKKEETPAIDKDAASNAKAQAVQRFSSSSGWKRMNEWLKTAEKSKDLSKLKTLLSQCLEANVTTELLLSNDTPKVIHQLSRTSKDKEIADMASNLVQKWKKVVKTGDANSVTKRRSSSEKLDDKKAENTLLTSKPGASAGKKSPPLQVVHPQTEVSILDKVTEEMSSDPLKKQQEQPAIPRPKTAKAKVSKPRSTGLEGDDNTLGSGSNLATRRKIPTNTVRPLAPVKAPPATAASGIPLAATSPTATTKTAQASVKRSIMLSDSFMSALESAHETAPKKPKIVRKKLNPIQPSSATSSTSSFESTLFADLTKSTTPETKNIMEMDHAPSTTDSAFSGEGVAPGRRRVSFADERGQDLTEVKFFEIEEGERVNVSKMSSEDMKHLEMQREKNVFREQKGFHMSSLNLPMPQGYSGHTYGTHERDYFSNNASRYRWKLIPVDGATSLIEAGCQSETKIAEIKRWATEMEALCLNPDEDKMEMNDLPESEVPRSTMSANYEPKIIPLELLGAEDSTQTNTDALPPPPAPKTSAPSTSAAARIQQLPLPLQNPADIVAALPPSLAALLGTMDVSNVKKEDTKIGDEKDKQAEIAETPISPTSPESPPPFDSKSAIEEESSPEGPDSPEDLDIRRGKTNEVEDTDIRSIPMAPIKSDGSDGDTDIRGKVQEDKKDDLKTLMENLKKSGVFDKVPVPPSSNAPSSSNAISPAMFAAITNVASKINSSTSTASPQPGTSQASTTSTTQQPPPGQPRMPIGPPHGFGIPPPNMLQNPQAFLQRFQAMRMASPPMPGFLPPNFTAPPPSSQFAAQVANAALAAASAQQRPRMTTPHIGGPPGFLPPFNGPPPSTSQSGVPPVGILQSIPVPSDQKSSDRSNADGGSSTTAGAQSLPGFSTPANATSATSQEGHPPATDDQNRVQNEIEMVARTFVKHCSYYANGGCHYGESCRFAHGDEITSGVRQAMHSIQRGRGGFRGRGRGGPPFGRGGGEMRAIGGGLEIDFDEREGRVRTWQIPPTLVSDSRMGRGRGRGRFTSPLRRSTYDDRHRSHRRRRSRSSSTSISPIRAANSRNRKSRSRSRSRSRSPRRSDRRSDRDSHRSSGGHRRRRRSPSPSEGHRKKRSPSPSRRSSRRTRSRTPDERRSKSKSSSPERRTRSAGEGSRKSSRGGDDASSSGTPIDRLEVADPLGDEPAPPGISSPIRDDEPKPPPIIGNAGRRRDRHRSNEPTSSESSSSPNSSTTNTPPQNDEE</sequence>
<feature type="compositionally biased region" description="Acidic residues" evidence="3">
    <location>
        <begin position="1096"/>
        <end position="1109"/>
    </location>
</feature>
<feature type="region of interest" description="Disordered" evidence="3">
    <location>
        <begin position="356"/>
        <end position="375"/>
    </location>
</feature>
<feature type="compositionally biased region" description="Basic and acidic residues" evidence="3">
    <location>
        <begin position="1142"/>
        <end position="1168"/>
    </location>
</feature>
<feature type="compositionally biased region" description="Low complexity" evidence="3">
    <location>
        <begin position="1535"/>
        <end position="1544"/>
    </location>
</feature>
<feature type="region of interest" description="Disordered" evidence="3">
    <location>
        <begin position="996"/>
        <end position="1020"/>
    </location>
</feature>
<organism evidence="6 7">
    <name type="scientific">Ditylenchus destructor</name>
    <dbReference type="NCBI Taxonomy" id="166010"/>
    <lineage>
        <taxon>Eukaryota</taxon>
        <taxon>Metazoa</taxon>
        <taxon>Ecdysozoa</taxon>
        <taxon>Nematoda</taxon>
        <taxon>Chromadorea</taxon>
        <taxon>Rhabditida</taxon>
        <taxon>Tylenchina</taxon>
        <taxon>Tylenchomorpha</taxon>
        <taxon>Sphaerularioidea</taxon>
        <taxon>Anguinidae</taxon>
        <taxon>Anguininae</taxon>
        <taxon>Ditylenchus</taxon>
    </lineage>
</organism>
<feature type="compositionally biased region" description="Basic and acidic residues" evidence="3">
    <location>
        <begin position="1110"/>
        <end position="1125"/>
    </location>
</feature>
<evidence type="ECO:0000313" key="6">
    <source>
        <dbReference type="EMBL" id="KAI1723477.1"/>
    </source>
</evidence>
<dbReference type="Gene3D" id="2.30.30.1190">
    <property type="match status" value="1"/>
</dbReference>
<feature type="region of interest" description="Disordered" evidence="3">
    <location>
        <begin position="1"/>
        <end position="47"/>
    </location>
</feature>
<comment type="caution">
    <text evidence="6">The sequence shown here is derived from an EMBL/GenBank/DDBJ whole genome shotgun (WGS) entry which is preliminary data.</text>
</comment>
<dbReference type="GO" id="GO:0008157">
    <property type="term" value="F:protein phosphatase 1 binding"/>
    <property type="evidence" value="ECO:0007669"/>
    <property type="project" value="TreeGrafter"/>
</dbReference>
<feature type="domain" description="C3H1-type" evidence="4">
    <location>
        <begin position="1407"/>
        <end position="1434"/>
    </location>
</feature>
<feature type="compositionally biased region" description="Basic and acidic residues" evidence="3">
    <location>
        <begin position="1627"/>
        <end position="1647"/>
    </location>
</feature>
<feature type="compositionally biased region" description="Acidic residues" evidence="3">
    <location>
        <begin position="18"/>
        <end position="30"/>
    </location>
</feature>
<dbReference type="Pfam" id="PF08711">
    <property type="entry name" value="Med26"/>
    <property type="match status" value="1"/>
</dbReference>
<dbReference type="EMBL" id="JAKKPZ010000003">
    <property type="protein sequence ID" value="KAI1723477.1"/>
    <property type="molecule type" value="Genomic_DNA"/>
</dbReference>
<dbReference type="Gene3D" id="1.20.930.10">
    <property type="entry name" value="Conserved domain common to transcription factors TFIIS, elongin A, CRSP70"/>
    <property type="match status" value="1"/>
</dbReference>
<dbReference type="SUPFAM" id="SSF47676">
    <property type="entry name" value="Conserved domain common to transcription factors TFIIS, elongin A, CRSP70"/>
    <property type="match status" value="1"/>
</dbReference>
<evidence type="ECO:0000259" key="4">
    <source>
        <dbReference type="PROSITE" id="PS50103"/>
    </source>
</evidence>
<dbReference type="Proteomes" id="UP001201812">
    <property type="component" value="Unassembled WGS sequence"/>
</dbReference>
<dbReference type="InterPro" id="IPR035441">
    <property type="entry name" value="TFIIS/LEDGF_dom_sf"/>
</dbReference>
<feature type="compositionally biased region" description="Basic and acidic residues" evidence="3">
    <location>
        <begin position="477"/>
        <end position="496"/>
    </location>
</feature>
<keyword evidence="7" id="KW-1185">Reference proteome</keyword>
<feature type="compositionally biased region" description="Pro residues" evidence="3">
    <location>
        <begin position="1226"/>
        <end position="1248"/>
    </location>
</feature>